<keyword evidence="4" id="KW-1185">Reference proteome</keyword>
<dbReference type="SUPFAM" id="SSF53756">
    <property type="entry name" value="UDP-Glycosyltransferase/glycogen phosphorylase"/>
    <property type="match status" value="1"/>
</dbReference>
<accession>A0A5C7AF10</accession>
<dbReference type="Gene3D" id="3.40.50.2000">
    <property type="entry name" value="Glycogen Phosphorylase B"/>
    <property type="match status" value="2"/>
</dbReference>
<sequence length="355" mass="40316">MPVSKYNNKKRSIFKFFTRSFKNSSYSGQLNKLPKDAKIRVLITRPNHRLGNQLLLTPLIQEIKQQFPNSTIDLVLNGTLSSVLFSNFTYVETVFNLPKKPFKHVSDYLKQSARLLFNRYDIAIAGCEASNSSKIYVKLSRARFKIYDSSTQSSDKPTYIAKYPVYNFKTFLNPSQDLSRYEYSKLALNLSNEEIENGQQILKRLFANDKKTICIFTFATGAKCHSKAWWSECYQLLKTEFKDYNILEMLPIENVSQIDFKSTHFYSKDLREIAAVIENSAVFIGADSGMMHLATATNTTTLGLFNVTKQEVYGPYGGSNQAIDTNRTSVKELIKIVSAALLQTSHPDPDDLAAS</sequence>
<organism evidence="3 4">
    <name type="scientific">Gelidibacter salicanalis</name>
    <dbReference type="NCBI Taxonomy" id="291193"/>
    <lineage>
        <taxon>Bacteria</taxon>
        <taxon>Pseudomonadati</taxon>
        <taxon>Bacteroidota</taxon>
        <taxon>Flavobacteriia</taxon>
        <taxon>Flavobacteriales</taxon>
        <taxon>Flavobacteriaceae</taxon>
        <taxon>Gelidibacter</taxon>
    </lineage>
</organism>
<dbReference type="AlphaFoldDB" id="A0A5C7AF10"/>
<proteinExistence type="predicted"/>
<dbReference type="PANTHER" id="PTHR30160:SF7">
    <property type="entry name" value="ADP-HEPTOSE--LPS HEPTOSYLTRANSFERASE 2"/>
    <property type="match status" value="1"/>
</dbReference>
<comment type="caution">
    <text evidence="3">The sequence shown here is derived from an EMBL/GenBank/DDBJ whole genome shotgun (WGS) entry which is preliminary data.</text>
</comment>
<evidence type="ECO:0000256" key="2">
    <source>
        <dbReference type="ARBA" id="ARBA00022679"/>
    </source>
</evidence>
<dbReference type="Proteomes" id="UP000321734">
    <property type="component" value="Unassembled WGS sequence"/>
</dbReference>
<keyword evidence="2 3" id="KW-0808">Transferase</keyword>
<dbReference type="GO" id="GO:0005829">
    <property type="term" value="C:cytosol"/>
    <property type="evidence" value="ECO:0007669"/>
    <property type="project" value="TreeGrafter"/>
</dbReference>
<dbReference type="EMBL" id="VORX01000005">
    <property type="protein sequence ID" value="TXE07370.1"/>
    <property type="molecule type" value="Genomic_DNA"/>
</dbReference>
<dbReference type="OrthoDB" id="9797795at2"/>
<reference evidence="3 4" key="1">
    <citation type="submission" date="2019-08" db="EMBL/GenBank/DDBJ databases">
        <title>Genome sequence of Gelidibacter salicanalis IC162T.</title>
        <authorList>
            <person name="Bowman J.P."/>
        </authorList>
    </citation>
    <scope>NUCLEOTIDE SEQUENCE [LARGE SCALE GENOMIC DNA]</scope>
    <source>
        <strain evidence="3 4">IC162</strain>
    </source>
</reference>
<evidence type="ECO:0000313" key="3">
    <source>
        <dbReference type="EMBL" id="TXE07370.1"/>
    </source>
</evidence>
<evidence type="ECO:0000313" key="4">
    <source>
        <dbReference type="Proteomes" id="UP000321734"/>
    </source>
</evidence>
<dbReference type="GO" id="GO:0009244">
    <property type="term" value="P:lipopolysaccharide core region biosynthetic process"/>
    <property type="evidence" value="ECO:0007669"/>
    <property type="project" value="TreeGrafter"/>
</dbReference>
<gene>
    <name evidence="3" type="ORF">ES711_11425</name>
</gene>
<dbReference type="PANTHER" id="PTHR30160">
    <property type="entry name" value="TETRAACYLDISACCHARIDE 4'-KINASE-RELATED"/>
    <property type="match status" value="1"/>
</dbReference>
<dbReference type="InterPro" id="IPR051199">
    <property type="entry name" value="LPS_LOS_Heptosyltrfase"/>
</dbReference>
<evidence type="ECO:0000256" key="1">
    <source>
        <dbReference type="ARBA" id="ARBA00022676"/>
    </source>
</evidence>
<protein>
    <submittedName>
        <fullName evidence="3">Glycosyltransferase family 9 protein</fullName>
    </submittedName>
</protein>
<dbReference type="Pfam" id="PF01075">
    <property type="entry name" value="Glyco_transf_9"/>
    <property type="match status" value="1"/>
</dbReference>
<dbReference type="RefSeq" id="WP_146893443.1">
    <property type="nucleotide sequence ID" value="NZ_VORX01000005.1"/>
</dbReference>
<name>A0A5C7AF10_9FLAO</name>
<keyword evidence="1" id="KW-0328">Glycosyltransferase</keyword>
<dbReference type="InterPro" id="IPR002201">
    <property type="entry name" value="Glyco_trans_9"/>
</dbReference>
<dbReference type="GO" id="GO:0008713">
    <property type="term" value="F:ADP-heptose-lipopolysaccharide heptosyltransferase activity"/>
    <property type="evidence" value="ECO:0007669"/>
    <property type="project" value="TreeGrafter"/>
</dbReference>